<feature type="repeat" description="Pumilio" evidence="4">
    <location>
        <begin position="664"/>
        <end position="699"/>
    </location>
</feature>
<dbReference type="Proteomes" id="UP000070133">
    <property type="component" value="Unassembled WGS sequence"/>
</dbReference>
<dbReference type="InterPro" id="IPR031728">
    <property type="entry name" value="GlcAase_C"/>
</dbReference>
<accession>A0A139HWN0</accession>
<evidence type="ECO:0000256" key="4">
    <source>
        <dbReference type="PROSITE-ProRule" id="PRU00317"/>
    </source>
</evidence>
<evidence type="ECO:0008006" key="10">
    <source>
        <dbReference type="Google" id="ProtNLM"/>
    </source>
</evidence>
<dbReference type="InterPro" id="IPR000504">
    <property type="entry name" value="RRM_dom"/>
</dbReference>
<dbReference type="Gene3D" id="3.20.20.80">
    <property type="entry name" value="Glycosidases"/>
    <property type="match status" value="1"/>
</dbReference>
<dbReference type="EMBL" id="LFZN01000004">
    <property type="protein sequence ID" value="KXT06880.1"/>
    <property type="molecule type" value="Genomic_DNA"/>
</dbReference>
<dbReference type="SMART" id="SM00025">
    <property type="entry name" value="Pumilio"/>
    <property type="match status" value="6"/>
</dbReference>
<feature type="repeat" description="Pumilio" evidence="4">
    <location>
        <begin position="700"/>
        <end position="736"/>
    </location>
</feature>
<feature type="region of interest" description="Disordered" evidence="5">
    <location>
        <begin position="236"/>
        <end position="258"/>
    </location>
</feature>
<feature type="compositionally biased region" description="Polar residues" evidence="5">
    <location>
        <begin position="148"/>
        <end position="175"/>
    </location>
</feature>
<sequence>MAPSTRPDYHLNLEGLPQLNMNQSRSANTSQANSPIEQPAGSGLRYPLGNGRAGAGSPSKEYGSRLFPKRAREIQQQEGLSPQIWGPPTTGSGHSTPLRETIPESPGSDSFPDFDAGQATGGSPSNSASSSIRRTRAGTVPSRFPVMSTLNGSQPSLLPKSGQQTPSGATYTGASSPAMGDTTAGARGPPASNAALLSRLRAGSMPQRASLLNTSPFGSSLFASNWLAGRERASTLQSIRSSDGPSSPNGSPADGDVRTLDYLGLVDTPQSGRSSLTQDMLMGQQRANGVTIADLAALNAYNNRNTANRFRSYSVNAKEKYADGDEDELDQYEQLQQQLYSGTMTPTSEAAAAQAAAIHEAVRQHNLEVQAFANYASQTRPRARTAGVLDSPSSRAMRSYMPTPSRLDNSITAADLQSNDGSEFSGLAAAVHNMNLNKKQSYEGGLDANLETPTRALWLGNIPSSTTVSSLNVIFSQYGPIEFARVLTHKSCGFVNFENIQSAIAAKAQCNGKEIFPGCGPIRIGFAKEQSASNTPGANGAYPSPSPDPFVPKNRIDSSLGGGAASGNINAETAAAALITPNLLDMREEIYNIVGEFGATEEDQSRIAQSLEEAMSFNHYMPEMPPIQEPSHSRMHDAPRLREIRKRIDNNSCSPMEIENIAMDMLPEISELSSDYLGNTVVQKLFEHCSEETKEAMLTEIAPHLAEIGVHKNGTWAAQKIIDVARTSSQMQMIVNALKPHGVNLFLDQYGNYVMQCCLRFQAPLNNFIFETMLNRLWDVAQGRFGARAMRACLESHFATNDQKRLMAAAIALHSVQLATNSNGALLLTWFLDTCTFPRRRSVLAPRLIPHLVHLCTHKVAYLTVLKIINQRNESDARDNILQALFFEDQTLTDIISDQACGATFVFKVLTTPFLDESIRPQCLENVRNVLVKLKAAPSQGYKRLMEEVGMSTRHGGTPVSHDGRSNSKTRQINGHLPHLDTAQNGFGRSPYSNAQQQMMDQGISPNLQRTVSMDSNNFDPYVQQYTHSPAMSNAGISPINPLQYQQAMLAQGGLARPPGFYGSPAGMTPYGAASPAPQLVDPYRQNMNGSPMMPPGIGMQTGYGQQAFTNPMLGVNGGLNGYGYQMPQQFFPQGQVQQMGGNRRGRVLGVMNMASKGIITATLGIAGCVSAGDWRHGSSSNAIDLDIPQTASGASIKHTSSFSSFSFEPAFWVEFFGNASSPNNFTLGALSLLHEHGGKPWIRAGGITMDSMIFDPSAGNPVRTTNAKGGVYRTTVGPAYYQSWSNFPQGTKFVSTLNFGNDSLDIARDMAVASIKYQPDRVEYFELGNEPTNYNPDRWENSTSNYVKQWKEWTSAIDTAVNAEAGEAVSNGLGKARWWASSATTDETPLHVRPADIIPAGVNSAGQVAEYSIHSYAFATCDPERLALATIKNILNHTGLVEYADTEIVPSAKTALDSGSPWIVGEFNSIACSGNPNVSDTFAQALWEVDTELIYAVRNASACYLHQGATLVFQSNQQSNTAGEDGSPGFSTYSMLYPITTSKRGPQRVLPGYTGLLFLAEAFATEGVQVRALDTPKSLSSDHFSGYAFYNNNTLSKLALINMKPYYANSTDDYTAEFNVFAEQKSYGRFGHGRQAYVKRLTAPMVDEKLTEKVTWAGQSFKEAKAEGEVVIERVGPDGIVKVRGSEAVLVFFDEEEVCDLLEKRAGGPMIFAER</sequence>
<feature type="compositionally biased region" description="Low complexity" evidence="5">
    <location>
        <begin position="121"/>
        <end position="132"/>
    </location>
</feature>
<keyword evidence="9" id="KW-1185">Reference proteome</keyword>
<feature type="compositionally biased region" description="Polar residues" evidence="5">
    <location>
        <begin position="19"/>
        <end position="36"/>
    </location>
</feature>
<organism evidence="8 9">
    <name type="scientific">Pseudocercospora eumusae</name>
    <dbReference type="NCBI Taxonomy" id="321146"/>
    <lineage>
        <taxon>Eukaryota</taxon>
        <taxon>Fungi</taxon>
        <taxon>Dikarya</taxon>
        <taxon>Ascomycota</taxon>
        <taxon>Pezizomycotina</taxon>
        <taxon>Dothideomycetes</taxon>
        <taxon>Dothideomycetidae</taxon>
        <taxon>Mycosphaerellales</taxon>
        <taxon>Mycosphaerellaceae</taxon>
        <taxon>Pseudocercospora</taxon>
    </lineage>
</organism>
<dbReference type="Pfam" id="PF00076">
    <property type="entry name" value="RRM_1"/>
    <property type="match status" value="1"/>
</dbReference>
<feature type="region of interest" description="Disordered" evidence="5">
    <location>
        <begin position="383"/>
        <end position="404"/>
    </location>
</feature>
<dbReference type="InterPro" id="IPR001313">
    <property type="entry name" value="Pumilio_RNA-bd_rpt"/>
</dbReference>
<dbReference type="PROSITE" id="PS50102">
    <property type="entry name" value="RRM"/>
    <property type="match status" value="1"/>
</dbReference>
<evidence type="ECO:0000256" key="2">
    <source>
        <dbReference type="ARBA" id="ARBA00024893"/>
    </source>
</evidence>
<dbReference type="SUPFAM" id="SSF51445">
    <property type="entry name" value="(Trans)glycosidases"/>
    <property type="match status" value="1"/>
</dbReference>
<gene>
    <name evidence="8" type="ORF">AC578_7121</name>
</gene>
<evidence type="ECO:0000259" key="7">
    <source>
        <dbReference type="PROSITE" id="PS50303"/>
    </source>
</evidence>
<dbReference type="GO" id="GO:0000288">
    <property type="term" value="P:nuclear-transcribed mRNA catabolic process, deadenylation-dependent decay"/>
    <property type="evidence" value="ECO:0007669"/>
    <property type="project" value="TreeGrafter"/>
</dbReference>
<dbReference type="SUPFAM" id="SSF48371">
    <property type="entry name" value="ARM repeat"/>
    <property type="match status" value="1"/>
</dbReference>
<keyword evidence="1" id="KW-0677">Repeat</keyword>
<evidence type="ECO:0000259" key="6">
    <source>
        <dbReference type="PROSITE" id="PS50102"/>
    </source>
</evidence>
<feature type="repeat" description="Pumilio" evidence="4">
    <location>
        <begin position="737"/>
        <end position="775"/>
    </location>
</feature>
<evidence type="ECO:0000256" key="5">
    <source>
        <dbReference type="SAM" id="MobiDB-lite"/>
    </source>
</evidence>
<dbReference type="InterPro" id="IPR012677">
    <property type="entry name" value="Nucleotide-bd_a/b_plait_sf"/>
</dbReference>
<dbReference type="InterPro" id="IPR017853">
    <property type="entry name" value="GH"/>
</dbReference>
<dbReference type="OrthoDB" id="2017782at2759"/>
<feature type="domain" description="PUM-HD" evidence="7">
    <location>
        <begin position="603"/>
        <end position="953"/>
    </location>
</feature>
<reference evidence="8 9" key="1">
    <citation type="submission" date="2015-07" db="EMBL/GenBank/DDBJ databases">
        <title>Comparative genomics of the Sigatoka disease complex on banana suggests a link between parallel evolutionary changes in Pseudocercospora fijiensis and Pseudocercospora eumusae and increased virulence on the banana host.</title>
        <authorList>
            <person name="Chang T.-C."/>
            <person name="Salvucci A."/>
            <person name="Crous P.W."/>
            <person name="Stergiopoulos I."/>
        </authorList>
    </citation>
    <scope>NUCLEOTIDE SEQUENCE [LARGE SCALE GENOMIC DNA]</scope>
    <source>
        <strain evidence="8 9">CBS 114824</strain>
    </source>
</reference>
<comment type="function">
    <text evidence="2">RNA-binding nucleolar protein required for pre-rRNA processing. Involved in production of 18S rRNA and assembly of small ribosomal subunit.</text>
</comment>
<dbReference type="GO" id="GO:0003723">
    <property type="term" value="F:RNA binding"/>
    <property type="evidence" value="ECO:0007669"/>
    <property type="project" value="UniProtKB-UniRule"/>
</dbReference>
<evidence type="ECO:0000256" key="1">
    <source>
        <dbReference type="ARBA" id="ARBA00022737"/>
    </source>
</evidence>
<protein>
    <recommendedName>
        <fullName evidence="10">PUM-HD domain-containing protein</fullName>
    </recommendedName>
</protein>
<dbReference type="InterPro" id="IPR052645">
    <property type="entry name" value="Pumilio_domain_protein"/>
</dbReference>
<dbReference type="FunFam" id="1.25.10.10:FF:000167">
    <property type="entry name" value="RNA binding protein Jsn1"/>
    <property type="match status" value="1"/>
</dbReference>
<dbReference type="InterPro" id="IPR033133">
    <property type="entry name" value="PUM-HD"/>
</dbReference>
<dbReference type="Pfam" id="PF16862">
    <property type="entry name" value="Glyco_hydro_79C"/>
    <property type="match status" value="1"/>
</dbReference>
<feature type="region of interest" description="Disordered" evidence="5">
    <location>
        <begin position="1"/>
        <end position="191"/>
    </location>
</feature>
<dbReference type="Gene3D" id="1.25.10.10">
    <property type="entry name" value="Leucine-rich Repeat Variant"/>
    <property type="match status" value="1"/>
</dbReference>
<evidence type="ECO:0000313" key="8">
    <source>
        <dbReference type="EMBL" id="KXT06880.1"/>
    </source>
</evidence>
<dbReference type="SUPFAM" id="SSF54928">
    <property type="entry name" value="RNA-binding domain, RBD"/>
    <property type="match status" value="1"/>
</dbReference>
<evidence type="ECO:0000256" key="3">
    <source>
        <dbReference type="PROSITE-ProRule" id="PRU00176"/>
    </source>
</evidence>
<name>A0A139HWN0_9PEZI</name>
<keyword evidence="3" id="KW-0694">RNA-binding</keyword>
<dbReference type="PROSITE" id="PS50303">
    <property type="entry name" value="PUM_HD"/>
    <property type="match status" value="1"/>
</dbReference>
<dbReference type="Gene3D" id="3.30.70.330">
    <property type="match status" value="1"/>
</dbReference>
<dbReference type="InterPro" id="IPR011989">
    <property type="entry name" value="ARM-like"/>
</dbReference>
<dbReference type="Pfam" id="PF00806">
    <property type="entry name" value="PUF"/>
    <property type="match status" value="3"/>
</dbReference>
<evidence type="ECO:0000313" key="9">
    <source>
        <dbReference type="Proteomes" id="UP000070133"/>
    </source>
</evidence>
<comment type="caution">
    <text evidence="8">The sequence shown here is derived from an EMBL/GenBank/DDBJ whole genome shotgun (WGS) entry which is preliminary data.</text>
</comment>
<dbReference type="PANTHER" id="PTHR47093">
    <property type="entry name" value="PROTEIN JSN1-RELATED"/>
    <property type="match status" value="1"/>
</dbReference>
<dbReference type="InterPro" id="IPR035979">
    <property type="entry name" value="RBD_domain_sf"/>
</dbReference>
<dbReference type="PROSITE" id="PS50302">
    <property type="entry name" value="PUM"/>
    <property type="match status" value="3"/>
</dbReference>
<feature type="compositionally biased region" description="Low complexity" evidence="5">
    <location>
        <begin position="241"/>
        <end position="254"/>
    </location>
</feature>
<dbReference type="PANTHER" id="PTHR47093:SF1">
    <property type="entry name" value="PROTEIN JSN1-RELATED"/>
    <property type="match status" value="1"/>
</dbReference>
<dbReference type="SMART" id="SM00360">
    <property type="entry name" value="RRM"/>
    <property type="match status" value="1"/>
</dbReference>
<feature type="domain" description="RRM" evidence="6">
    <location>
        <begin position="455"/>
        <end position="529"/>
    </location>
</feature>
<dbReference type="InterPro" id="IPR016024">
    <property type="entry name" value="ARM-type_fold"/>
</dbReference>
<dbReference type="STRING" id="321146.A0A139HWN0"/>
<proteinExistence type="predicted"/>